<dbReference type="InterPro" id="IPR043502">
    <property type="entry name" value="DNA/RNA_pol_sf"/>
</dbReference>
<dbReference type="InterPro" id="IPR002298">
    <property type="entry name" value="DNA_polymerase_A"/>
</dbReference>
<evidence type="ECO:0000256" key="2">
    <source>
        <dbReference type="ARBA" id="ARBA00022705"/>
    </source>
</evidence>
<keyword evidence="6" id="KW-1185">Reference proteome</keyword>
<dbReference type="Proteomes" id="UP001597181">
    <property type="component" value="Unassembled WGS sequence"/>
</dbReference>
<comment type="caution">
    <text evidence="5">The sequence shown here is derived from an EMBL/GenBank/DDBJ whole genome shotgun (WGS) entry which is preliminary data.</text>
</comment>
<dbReference type="PANTHER" id="PTHR10133">
    <property type="entry name" value="DNA POLYMERASE I"/>
    <property type="match status" value="1"/>
</dbReference>
<dbReference type="SUPFAM" id="SSF56672">
    <property type="entry name" value="DNA/RNA polymerases"/>
    <property type="match status" value="1"/>
</dbReference>
<keyword evidence="2" id="KW-0235">DNA replication</keyword>
<accession>A0ABW3TMA0</accession>
<dbReference type="InterPro" id="IPR001098">
    <property type="entry name" value="DNA-dir_DNA_pol_A_palm_dom"/>
</dbReference>
<keyword evidence="5" id="KW-0378">Hydrolase</keyword>
<reference evidence="6" key="1">
    <citation type="journal article" date="2019" name="Int. J. Syst. Evol. Microbiol.">
        <title>The Global Catalogue of Microorganisms (GCM) 10K type strain sequencing project: providing services to taxonomists for standard genome sequencing and annotation.</title>
        <authorList>
            <consortium name="The Broad Institute Genomics Platform"/>
            <consortium name="The Broad Institute Genome Sequencing Center for Infectious Disease"/>
            <person name="Wu L."/>
            <person name="Ma J."/>
        </authorList>
    </citation>
    <scope>NUCLEOTIDE SEQUENCE [LARGE SCALE GENOMIC DNA]</scope>
    <source>
        <strain evidence="6">CCUG 50213</strain>
    </source>
</reference>
<evidence type="ECO:0000259" key="4">
    <source>
        <dbReference type="SMART" id="SM00482"/>
    </source>
</evidence>
<dbReference type="Gene3D" id="1.10.150.20">
    <property type="entry name" value="5' to 3' exonuclease, C-terminal subdomain"/>
    <property type="match status" value="1"/>
</dbReference>
<protein>
    <recommendedName>
        <fullName evidence="1">DNA-directed DNA polymerase</fullName>
        <ecNumber evidence="1">2.7.7.7</ecNumber>
    </recommendedName>
</protein>
<organism evidence="5 6">
    <name type="scientific">Leucobacter albus</name>
    <dbReference type="NCBI Taxonomy" id="272210"/>
    <lineage>
        <taxon>Bacteria</taxon>
        <taxon>Bacillati</taxon>
        <taxon>Actinomycetota</taxon>
        <taxon>Actinomycetes</taxon>
        <taxon>Micrococcales</taxon>
        <taxon>Microbacteriaceae</taxon>
        <taxon>Leucobacter</taxon>
    </lineage>
</organism>
<keyword evidence="5" id="KW-0269">Exonuclease</keyword>
<evidence type="ECO:0000313" key="5">
    <source>
        <dbReference type="EMBL" id="MFD1201675.1"/>
    </source>
</evidence>
<dbReference type="CDD" id="cd06444">
    <property type="entry name" value="DNA_pol_A"/>
    <property type="match status" value="1"/>
</dbReference>
<dbReference type="Gene3D" id="3.30.70.370">
    <property type="match status" value="1"/>
</dbReference>
<evidence type="ECO:0000256" key="3">
    <source>
        <dbReference type="ARBA" id="ARBA00049244"/>
    </source>
</evidence>
<comment type="catalytic activity">
    <reaction evidence="3">
        <text>DNA(n) + a 2'-deoxyribonucleoside 5'-triphosphate = DNA(n+1) + diphosphate</text>
        <dbReference type="Rhea" id="RHEA:22508"/>
        <dbReference type="Rhea" id="RHEA-COMP:17339"/>
        <dbReference type="Rhea" id="RHEA-COMP:17340"/>
        <dbReference type="ChEBI" id="CHEBI:33019"/>
        <dbReference type="ChEBI" id="CHEBI:61560"/>
        <dbReference type="ChEBI" id="CHEBI:173112"/>
        <dbReference type="EC" id="2.7.7.7"/>
    </reaction>
</comment>
<dbReference type="EMBL" id="JBHTLY010000002">
    <property type="protein sequence ID" value="MFD1201675.1"/>
    <property type="molecule type" value="Genomic_DNA"/>
</dbReference>
<evidence type="ECO:0000313" key="6">
    <source>
        <dbReference type="Proteomes" id="UP001597181"/>
    </source>
</evidence>
<dbReference type="NCBIfam" id="NF011538">
    <property type="entry name" value="PRK14975.1-1"/>
    <property type="match status" value="1"/>
</dbReference>
<proteinExistence type="predicted"/>
<gene>
    <name evidence="5" type="ORF">ACFQ3U_07210</name>
</gene>
<feature type="domain" description="DNA-directed DNA polymerase family A palm" evidence="4">
    <location>
        <begin position="327"/>
        <end position="547"/>
    </location>
</feature>
<evidence type="ECO:0000256" key="1">
    <source>
        <dbReference type="ARBA" id="ARBA00012417"/>
    </source>
</evidence>
<name>A0ABW3TMA0_9MICO</name>
<dbReference type="EC" id="2.7.7.7" evidence="1"/>
<sequence length="587" mass="62452">MPTETQPSPPHWCVLGRTPDGVFAAAHVSASGEPGAPVSIEEGTLAAFVAQHEADHSPRWVWWSTAQVYPELLAAGVRVARCHDLMLSHQILRNSEHVRGRQPLIAAAHWAEPAALADTHEVPASLPEPALFDLDRAPAARDHRDTLAEALAEFGRQRAAVDSSSAAGRLSLLLAAESAGALIAAELSAAGLPWDTAEHNRILIETLGPRPASAAEKPARMLAMAAQVREALGDPLASLDSPPKLLRALRAAGIAVESTSQWELYEHEHPAIAPLLAYKKLSRLLTANGWAWLDEWVRDGRYRPVYVPGGVVTGRWASNGGGALQLPRLLRRALRADPGWVLVSADVSQLEPRVLAAMSGDRAMAAAGRGSDLYAGLVAGGVVDTREEAKFAMLGAMYGATSGDSGRLVPQLRRGFPAAMRLVDDAAAAGERGGTVTTWLGRSSPPPDAEWNNVQAAASLPGASRRDEDAARRSARERGRFTRNFVVQGTAAEWALAWLAEIRGKLTDFAPVPAAREAPASGTVFARVPHLAFFLHDEVIVHSPAEHADAVALVVEEAAATAGRRLFGGAPVDFRLELSVGERAEKP</sequence>
<dbReference type="SMART" id="SM00482">
    <property type="entry name" value="POLAc"/>
    <property type="match status" value="1"/>
</dbReference>
<dbReference type="Pfam" id="PF00476">
    <property type="entry name" value="DNA_pol_A"/>
    <property type="match status" value="1"/>
</dbReference>
<dbReference type="GO" id="GO:0004527">
    <property type="term" value="F:exonuclease activity"/>
    <property type="evidence" value="ECO:0007669"/>
    <property type="project" value="UniProtKB-KW"/>
</dbReference>
<keyword evidence="5" id="KW-0540">Nuclease</keyword>
<dbReference type="RefSeq" id="WP_343957773.1">
    <property type="nucleotide sequence ID" value="NZ_BAAAKZ010000002.1"/>
</dbReference>
<dbReference type="PANTHER" id="PTHR10133:SF27">
    <property type="entry name" value="DNA POLYMERASE NU"/>
    <property type="match status" value="1"/>
</dbReference>